<dbReference type="InterPro" id="IPR036423">
    <property type="entry name" value="SOD-like_Cu/Zn_dom_sf"/>
</dbReference>
<dbReference type="PANTHER" id="PTHR20910:SF1">
    <property type="entry name" value="SUPEROXIDE DISMUTASE COPPER_ZINC BINDING DOMAIN-CONTAINING PROTEIN"/>
    <property type="match status" value="1"/>
</dbReference>
<organism evidence="2 3">
    <name type="scientific">Bagarius yarrelli</name>
    <name type="common">Goonch</name>
    <name type="synonym">Bagrus yarrelli</name>
    <dbReference type="NCBI Taxonomy" id="175774"/>
    <lineage>
        <taxon>Eukaryota</taxon>
        <taxon>Metazoa</taxon>
        <taxon>Chordata</taxon>
        <taxon>Craniata</taxon>
        <taxon>Vertebrata</taxon>
        <taxon>Euteleostomi</taxon>
        <taxon>Actinopterygii</taxon>
        <taxon>Neopterygii</taxon>
        <taxon>Teleostei</taxon>
        <taxon>Ostariophysi</taxon>
        <taxon>Siluriformes</taxon>
        <taxon>Sisoridae</taxon>
        <taxon>Sisorinae</taxon>
        <taxon>Bagarius</taxon>
    </lineage>
</organism>
<dbReference type="InterPro" id="IPR053257">
    <property type="entry name" value="Cu-only_SOD"/>
</dbReference>
<proteinExistence type="predicted"/>
<keyword evidence="3" id="KW-1185">Reference proteome</keyword>
<feature type="domain" description="Superoxide dismutase copper/zinc binding" evidence="1">
    <location>
        <begin position="238"/>
        <end position="364"/>
    </location>
</feature>
<dbReference type="PANTHER" id="PTHR20910">
    <property type="entry name" value="AGAP001623-PA"/>
    <property type="match status" value="1"/>
</dbReference>
<dbReference type="Gene3D" id="2.60.40.200">
    <property type="entry name" value="Superoxide dismutase, copper/zinc binding domain"/>
    <property type="match status" value="1"/>
</dbReference>
<gene>
    <name evidence="2" type="ORF">Baya_5237</name>
</gene>
<dbReference type="GO" id="GO:0006801">
    <property type="term" value="P:superoxide metabolic process"/>
    <property type="evidence" value="ECO:0007669"/>
    <property type="project" value="InterPro"/>
</dbReference>
<name>A0A556TTY2_BAGYA</name>
<dbReference type="Proteomes" id="UP000319801">
    <property type="component" value="Unassembled WGS sequence"/>
</dbReference>
<reference evidence="2 3" key="1">
    <citation type="journal article" date="2019" name="Genome Biol. Evol.">
        <title>Whole-Genome Sequencing of the Giant Devil Catfish, Bagarius yarrelli.</title>
        <authorList>
            <person name="Jiang W."/>
            <person name="Lv Y."/>
            <person name="Cheng L."/>
            <person name="Yang K."/>
            <person name="Chao B."/>
            <person name="Wang X."/>
            <person name="Li Y."/>
            <person name="Pan X."/>
            <person name="You X."/>
            <person name="Zhang Y."/>
            <person name="Yang J."/>
            <person name="Li J."/>
            <person name="Zhang X."/>
            <person name="Liu S."/>
            <person name="Sun C."/>
            <person name="Yang J."/>
            <person name="Shi Q."/>
        </authorList>
    </citation>
    <scope>NUCLEOTIDE SEQUENCE [LARGE SCALE GENOMIC DNA]</scope>
    <source>
        <strain evidence="2">JWS20170419001</strain>
        <tissue evidence="2">Muscle</tissue>
    </source>
</reference>
<comment type="caution">
    <text evidence="2">The sequence shown here is derived from an EMBL/GenBank/DDBJ whole genome shotgun (WGS) entry which is preliminary data.</text>
</comment>
<dbReference type="OrthoDB" id="159229at2759"/>
<evidence type="ECO:0000313" key="3">
    <source>
        <dbReference type="Proteomes" id="UP000319801"/>
    </source>
</evidence>
<accession>A0A556TTY2</accession>
<evidence type="ECO:0000259" key="1">
    <source>
        <dbReference type="Pfam" id="PF00080"/>
    </source>
</evidence>
<dbReference type="SUPFAM" id="SSF49329">
    <property type="entry name" value="Cu,Zn superoxide dismutase-like"/>
    <property type="match status" value="1"/>
</dbReference>
<dbReference type="EMBL" id="VCAZ01000018">
    <property type="protein sequence ID" value="TSK67260.1"/>
    <property type="molecule type" value="Genomic_DNA"/>
</dbReference>
<dbReference type="AlphaFoldDB" id="A0A556TTY2"/>
<dbReference type="InterPro" id="IPR001424">
    <property type="entry name" value="SOD_Cu_Zn_dom"/>
</dbReference>
<dbReference type="Pfam" id="PF00080">
    <property type="entry name" value="Sod_Cu"/>
    <property type="match status" value="1"/>
</dbReference>
<sequence>MAGVTGSVRFDSVQQTATVNLSGTGVETCGSFNLTLTEFPVMYGHQAQPCVQAHVGQSVFMFSVNASVSVVNISQMLQQTPNLEARSLLVETCNNTKACAGVIAESKVTTWQARFFSVVAGNIYIRQILGQPSATLLSNLISLNNNNSSYANVSIFISQSSAASCEALLGSLNPNSLIYLGQLMLGTPLEPVKSRLEIPSFDAGVRFALFKLSSEYTCAEIRPLEPKEVSALIDMRGVKGYILFYQVSPFDPTTVSLNLTNLNRRVGPYHVHLFPTPDIRSPSESTCSNDNVGGHWNPFDVDTRPSVYPPPPGSTHDHYEIGDLSSRHGSLSNRDDVQASFTDWNLPIFGKNSIVGRSVVLHEPDSTRFICSSIGYPGEVITARAIFQSPVVGTVLFTQLKENPYSDVSVFLDLSYGRPNTSATQTPLAHS</sequence>
<dbReference type="GO" id="GO:0046872">
    <property type="term" value="F:metal ion binding"/>
    <property type="evidence" value="ECO:0007669"/>
    <property type="project" value="InterPro"/>
</dbReference>
<evidence type="ECO:0000313" key="2">
    <source>
        <dbReference type="EMBL" id="TSK67260.1"/>
    </source>
</evidence>
<protein>
    <submittedName>
        <fullName evidence="2">Superoxide dismutase [Cu-Zn]</fullName>
    </submittedName>
</protein>